<sequence>MAAVQGGARGVNAQGVTVSAHAGSATWLECNTWDRPRATTEELLDRKAGRTISALVLALDEDWPVAQAVGSAVTLAGSLLDEIVVVVEPGSYGAAVHDAAHSGVRVETPESALPGVPLRPGRGEVLWRSLAATDGDVVAVVDAALADRVAGVLARLVEPMLLVPDLHLVLGYHPSAGDDPEPDGSAVGTRLTELLVRPLIAALCPALAGVIQPLGGEFAGTRELLRTIPFAPGHGVGIGMLVDAAARFGIDAIGQVDLGPHGWADAASPDAAAAEVGSAARQVVATLLGRLGIEDSGAPSTGFLLDDDGPTLTRTYPVTDDRPPLSTIMGELLAGGMRR</sequence>
<dbReference type="KEGG" id="gji:H1R19_10150"/>
<accession>A0A7D7RDD2</accession>
<dbReference type="Proteomes" id="UP000515663">
    <property type="component" value="Chromosome"/>
</dbReference>
<dbReference type="SUPFAM" id="SSF53448">
    <property type="entry name" value="Nucleotide-diphospho-sugar transferases"/>
    <property type="match status" value="1"/>
</dbReference>
<dbReference type="Gene3D" id="3.90.550.10">
    <property type="entry name" value="Spore Coat Polysaccharide Biosynthesis Protein SpsA, Chain A"/>
    <property type="match status" value="1"/>
</dbReference>
<protein>
    <submittedName>
        <fullName evidence="1">Glucosyl-3-phosphoglycerate synthase</fullName>
    </submittedName>
</protein>
<name>A0A7D7RDD2_9ACTN</name>
<dbReference type="AlphaFoldDB" id="A0A7D7RDD2"/>
<reference evidence="2" key="1">
    <citation type="submission" date="2020-07" db="EMBL/GenBank/DDBJ databases">
        <title>novel species isolated from the respiratory tract of Marmot.</title>
        <authorList>
            <person name="Zhang G."/>
        </authorList>
    </citation>
    <scope>NUCLEOTIDE SEQUENCE [LARGE SCALE GENOMIC DNA]</scope>
    <source>
        <strain evidence="2">686</strain>
    </source>
</reference>
<dbReference type="EMBL" id="CP059491">
    <property type="protein sequence ID" value="QMT03410.1"/>
    <property type="molecule type" value="Genomic_DNA"/>
</dbReference>
<organism evidence="1 2">
    <name type="scientific">Gordonia jinghuaiqii</name>
    <dbReference type="NCBI Taxonomy" id="2758710"/>
    <lineage>
        <taxon>Bacteria</taxon>
        <taxon>Bacillati</taxon>
        <taxon>Actinomycetota</taxon>
        <taxon>Actinomycetes</taxon>
        <taxon>Mycobacteriales</taxon>
        <taxon>Gordoniaceae</taxon>
        <taxon>Gordonia</taxon>
    </lineage>
</organism>
<proteinExistence type="predicted"/>
<gene>
    <name evidence="1" type="ORF">H1R19_10150</name>
</gene>
<evidence type="ECO:0000313" key="2">
    <source>
        <dbReference type="Proteomes" id="UP000515663"/>
    </source>
</evidence>
<keyword evidence="2" id="KW-1185">Reference proteome</keyword>
<evidence type="ECO:0000313" key="1">
    <source>
        <dbReference type="EMBL" id="QMT03410.1"/>
    </source>
</evidence>
<dbReference type="RefSeq" id="WP_219851331.1">
    <property type="nucleotide sequence ID" value="NZ_CP059491.1"/>
</dbReference>
<dbReference type="InterPro" id="IPR029044">
    <property type="entry name" value="Nucleotide-diphossugar_trans"/>
</dbReference>